<name>A0A118JXS8_CYNCS</name>
<dbReference type="Proteomes" id="UP000243975">
    <property type="component" value="Unassembled WGS sequence"/>
</dbReference>
<organism evidence="1 2">
    <name type="scientific">Cynara cardunculus var. scolymus</name>
    <name type="common">Globe artichoke</name>
    <name type="synonym">Cynara scolymus</name>
    <dbReference type="NCBI Taxonomy" id="59895"/>
    <lineage>
        <taxon>Eukaryota</taxon>
        <taxon>Viridiplantae</taxon>
        <taxon>Streptophyta</taxon>
        <taxon>Embryophyta</taxon>
        <taxon>Tracheophyta</taxon>
        <taxon>Spermatophyta</taxon>
        <taxon>Magnoliopsida</taxon>
        <taxon>eudicotyledons</taxon>
        <taxon>Gunneridae</taxon>
        <taxon>Pentapetalae</taxon>
        <taxon>asterids</taxon>
        <taxon>campanulids</taxon>
        <taxon>Asterales</taxon>
        <taxon>Asteraceae</taxon>
        <taxon>Carduoideae</taxon>
        <taxon>Cardueae</taxon>
        <taxon>Carduinae</taxon>
        <taxon>Cynara</taxon>
    </lineage>
</organism>
<dbReference type="EMBL" id="LEKV01003823">
    <property type="protein sequence ID" value="KVH97659.1"/>
    <property type="molecule type" value="Genomic_DNA"/>
</dbReference>
<keyword evidence="2" id="KW-1185">Reference proteome</keyword>
<evidence type="ECO:0000313" key="2">
    <source>
        <dbReference type="Proteomes" id="UP000243975"/>
    </source>
</evidence>
<proteinExistence type="predicted"/>
<protein>
    <submittedName>
        <fullName evidence="1">Uncharacterized protein</fullName>
    </submittedName>
</protein>
<dbReference type="Gramene" id="KVH97659">
    <property type="protein sequence ID" value="KVH97659"/>
    <property type="gene ID" value="Ccrd_000246"/>
</dbReference>
<sequence>MLFSYNLVFFRLIWGNKTVLSDQKKRWMYNIGLYDPQDEEDEGFADFLQEMSSLMENDKKEEKEYSFGEIQTMFWEMAQSFNHSMDEYKEPSWCQDIFTSDDEPRSSKKRRAVLDPLAQFSEPDFGRQETKCI</sequence>
<reference evidence="1 2" key="1">
    <citation type="journal article" date="2016" name="Sci. Rep.">
        <title>The genome sequence of the outbreeding globe artichoke constructed de novo incorporating a phase-aware low-pass sequencing strategy of F1 progeny.</title>
        <authorList>
            <person name="Scaglione D."/>
            <person name="Reyes-Chin-Wo S."/>
            <person name="Acquadro A."/>
            <person name="Froenicke L."/>
            <person name="Portis E."/>
            <person name="Beitel C."/>
            <person name="Tirone M."/>
            <person name="Mauro R."/>
            <person name="Lo Monaco A."/>
            <person name="Mauromicale G."/>
            <person name="Faccioli P."/>
            <person name="Cattivelli L."/>
            <person name="Rieseberg L."/>
            <person name="Michelmore R."/>
            <person name="Lanteri S."/>
        </authorList>
    </citation>
    <scope>NUCLEOTIDE SEQUENCE [LARGE SCALE GENOMIC DNA]</scope>
    <source>
        <strain evidence="1">2C</strain>
    </source>
</reference>
<accession>A0A118JXS8</accession>
<dbReference type="STRING" id="59895.A0A118JXS8"/>
<dbReference type="AlphaFoldDB" id="A0A118JXS8"/>
<dbReference type="PANTHER" id="PTHR44743:SF10">
    <property type="entry name" value="J DOMAIN-CONTAINING PROTEIN"/>
    <property type="match status" value="1"/>
</dbReference>
<comment type="caution">
    <text evidence="1">The sequence shown here is derived from an EMBL/GenBank/DDBJ whole genome shotgun (WGS) entry which is preliminary data.</text>
</comment>
<evidence type="ECO:0000313" key="1">
    <source>
        <dbReference type="EMBL" id="KVH97659.1"/>
    </source>
</evidence>
<dbReference type="PANTHER" id="PTHR44743">
    <property type="entry name" value="PUTATIVE, EXPRESSED-RELATED"/>
    <property type="match status" value="1"/>
</dbReference>
<gene>
    <name evidence="1" type="ORF">Ccrd_000246</name>
</gene>